<comment type="caution">
    <text evidence="2">The sequence shown here is derived from an EMBL/GenBank/DDBJ whole genome shotgun (WGS) entry which is preliminary data.</text>
</comment>
<dbReference type="InterPro" id="IPR027417">
    <property type="entry name" value="P-loop_NTPase"/>
</dbReference>
<dbReference type="AlphaFoldDB" id="A0A6I5NHX2"/>
<dbReference type="Gene3D" id="3.40.50.300">
    <property type="entry name" value="P-loop containing nucleotide triphosphate hydrolases"/>
    <property type="match status" value="1"/>
</dbReference>
<protein>
    <recommendedName>
        <fullName evidence="1">Putative endonuclease Z1 domain-containing protein</fullName>
    </recommendedName>
</protein>
<gene>
    <name evidence="2" type="ORF">F6S87_04840</name>
</gene>
<accession>A0A6I5NHX2</accession>
<dbReference type="Pfam" id="PF10593">
    <property type="entry name" value="Z1"/>
    <property type="match status" value="1"/>
</dbReference>
<dbReference type="SUPFAM" id="SSF52540">
    <property type="entry name" value="P-loop containing nucleoside triphosphate hydrolases"/>
    <property type="match status" value="1"/>
</dbReference>
<evidence type="ECO:0000259" key="1">
    <source>
        <dbReference type="Pfam" id="PF10593"/>
    </source>
</evidence>
<organism evidence="2 3">
    <name type="scientific">Bifidobacterium choloepi</name>
    <dbReference type="NCBI Taxonomy" id="2614131"/>
    <lineage>
        <taxon>Bacteria</taxon>
        <taxon>Bacillati</taxon>
        <taxon>Actinomycetota</taxon>
        <taxon>Actinomycetes</taxon>
        <taxon>Bifidobacteriales</taxon>
        <taxon>Bifidobacteriaceae</taxon>
        <taxon>Bifidobacterium</taxon>
    </lineage>
</organism>
<dbReference type="InterPro" id="IPR018310">
    <property type="entry name" value="Put_endonuclease_Z1-dom"/>
</dbReference>
<evidence type="ECO:0000313" key="2">
    <source>
        <dbReference type="EMBL" id="NEG69933.1"/>
    </source>
</evidence>
<proteinExistence type="predicted"/>
<keyword evidence="3" id="KW-1185">Reference proteome</keyword>
<evidence type="ECO:0000313" key="3">
    <source>
        <dbReference type="Proteomes" id="UP000469292"/>
    </source>
</evidence>
<dbReference type="Proteomes" id="UP000469292">
    <property type="component" value="Unassembled WGS sequence"/>
</dbReference>
<sequence length="941" mass="108518">MESHPECTRNRGTMTIDNVKQWIYEFAEQDIEKKRNENGGNVSQEEIASAINNWTMAARNFPPLADDMRNVDVQKLAQEVTAKFLVDEKFEHRTGFNYRTNEFKPWLNAAHSEIDWTYWNRYEKYLRTQKMWRRQTISTLDIDTNNILDSLPDPRMDEPFDCRGLVVAAVQSGKTANYTGLIAKASDAGYKVIVIMAGIYNALRDQTQERLEEGFIGYDQVDERYVGIGRPGQRRPLLGTSRIRDFNKATQEVMRGITSAHVEDPLVFVIKKNASVLKELTLWLETNCRQDLPFLLIDDEADNASINVKYDKGNISRINGQIRQMLQLFPRHAYVGYTATPFANVLIDSSASNDQAGDDIFPRNFIYTLEASPEYFGATKVFGDIDEKNPRYIRFIIPDENAKKLRSGDWMNEMPPEMEDAIDTFIVACAIRILDGLADEHMTMMINASPYTTVQKSIRALVENYLRDIQNAIKTYVGLPASMSGMMLSASPHLKRLKKAWEREYRSVRPYTWEQIRQTLVETVKPMSVKEINSLSSDSLNYHSAPQRVIAIGGYRLSRGLTLEGLMISYYDRNASAYDSLMQMARWFGYRMGYEELCRIWMTRHSADWYAYVTDATSELITELRAMRHADATPEQYGLRIKSSPDTLMITARNKMGAGEIVHETLVRLDGAHVETRVILRDANSRAKNEQLTQRLFTDLTAHQSYPDPNYSGNGILVRNVDADIVRRFIRDYCNSPRSFNTEKTYILSHIDQMKAYGRDSWDIFIPGGSANETTATIDVFGKRQYRERRRPTAEMTKADFFISHGQLSGKDIEVVPLSKEQREMAEARFRQENGDKDRMPSFYYRQIPDRNPMLVVHPVAIQFKNEEDYRQSWVDDPSVIDKSLWPSFDYFEEAIGWSISFPAIGIPATDTYMYNDVMLRSLRNNIEDIEDEYDEDTPDK</sequence>
<name>A0A6I5NHX2_9BIFI</name>
<dbReference type="EMBL" id="VYSG01000001">
    <property type="protein sequence ID" value="NEG69933.1"/>
    <property type="molecule type" value="Genomic_DNA"/>
</dbReference>
<feature type="domain" description="Putative endonuclease Z1" evidence="1">
    <location>
        <begin position="418"/>
        <end position="647"/>
    </location>
</feature>
<reference evidence="2 3" key="1">
    <citation type="submission" date="2019-09" db="EMBL/GenBank/DDBJ databases">
        <title>Phylogenetic characterization of a novel taxon of the genus Bifidobacterium: Bifidobacterium choloepi sp. nov.</title>
        <authorList>
            <person name="Modesto M."/>
            <person name="Satti M."/>
        </authorList>
    </citation>
    <scope>NUCLEOTIDE SEQUENCE [LARGE SCALE GENOMIC DNA]</scope>
    <source>
        <strain evidence="2 3">BRDM6</strain>
    </source>
</reference>